<protein>
    <recommendedName>
        <fullName evidence="4">DUF1772 domain-containing protein</fullName>
    </recommendedName>
</protein>
<feature type="transmembrane region" description="Helical" evidence="1">
    <location>
        <begin position="58"/>
        <end position="77"/>
    </location>
</feature>
<feature type="transmembrane region" description="Helical" evidence="1">
    <location>
        <begin position="136"/>
        <end position="157"/>
    </location>
</feature>
<evidence type="ECO:0008006" key="4">
    <source>
        <dbReference type="Google" id="ProtNLM"/>
    </source>
</evidence>
<dbReference type="OrthoDB" id="4412667at2"/>
<keyword evidence="1" id="KW-0812">Transmembrane</keyword>
<dbReference type="Pfam" id="PF08592">
    <property type="entry name" value="Anthrone_oxy"/>
    <property type="match status" value="1"/>
</dbReference>
<evidence type="ECO:0000313" key="3">
    <source>
        <dbReference type="Proteomes" id="UP000199529"/>
    </source>
</evidence>
<feature type="transmembrane region" description="Helical" evidence="1">
    <location>
        <begin position="84"/>
        <end position="103"/>
    </location>
</feature>
<accession>A0A1H3CVA6</accession>
<proteinExistence type="predicted"/>
<evidence type="ECO:0000313" key="2">
    <source>
        <dbReference type="EMBL" id="SDX58113.1"/>
    </source>
</evidence>
<dbReference type="RefSeq" id="WP_093265994.1">
    <property type="nucleotide sequence ID" value="NZ_FNOK01000012.1"/>
</dbReference>
<keyword evidence="1" id="KW-1133">Transmembrane helix</keyword>
<dbReference type="EMBL" id="FNOK01000012">
    <property type="protein sequence ID" value="SDX58113.1"/>
    <property type="molecule type" value="Genomic_DNA"/>
</dbReference>
<keyword evidence="3" id="KW-1185">Reference proteome</keyword>
<dbReference type="AlphaFoldDB" id="A0A1H3CVA6"/>
<sequence>MSAKSITARLAAGFALLATGVLAGAFFYGWANVTPTFSAVPLDVHLAFRTELMKVNGVVMQLLMAAAVATTGWLAISTRGRARIPAIAATTFAVASFLVTRFGNVPINQEMKRWAAGELAPDHLDRLAVWGTFNDIRVATALAAFVLVIITAGLTGARR</sequence>
<dbReference type="InterPro" id="IPR013901">
    <property type="entry name" value="Anthrone_oxy"/>
</dbReference>
<gene>
    <name evidence="2" type="ORF">SAMN05216215_1012167</name>
</gene>
<keyword evidence="1" id="KW-0472">Membrane</keyword>
<name>A0A1H3CVA6_9PSEU</name>
<dbReference type="Proteomes" id="UP000199529">
    <property type="component" value="Unassembled WGS sequence"/>
</dbReference>
<evidence type="ECO:0000256" key="1">
    <source>
        <dbReference type="SAM" id="Phobius"/>
    </source>
</evidence>
<reference evidence="3" key="1">
    <citation type="submission" date="2016-10" db="EMBL/GenBank/DDBJ databases">
        <authorList>
            <person name="Varghese N."/>
            <person name="Submissions S."/>
        </authorList>
    </citation>
    <scope>NUCLEOTIDE SEQUENCE [LARGE SCALE GENOMIC DNA]</scope>
    <source>
        <strain evidence="3">CGMCC 4.3530</strain>
    </source>
</reference>
<organism evidence="2 3">
    <name type="scientific">Saccharopolyspora shandongensis</name>
    <dbReference type="NCBI Taxonomy" id="418495"/>
    <lineage>
        <taxon>Bacteria</taxon>
        <taxon>Bacillati</taxon>
        <taxon>Actinomycetota</taxon>
        <taxon>Actinomycetes</taxon>
        <taxon>Pseudonocardiales</taxon>
        <taxon>Pseudonocardiaceae</taxon>
        <taxon>Saccharopolyspora</taxon>
    </lineage>
</organism>